<evidence type="ECO:0000256" key="2">
    <source>
        <dbReference type="ARBA" id="ARBA00022679"/>
    </source>
</evidence>
<evidence type="ECO:0000256" key="7">
    <source>
        <dbReference type="ARBA" id="ARBA00049244"/>
    </source>
</evidence>
<dbReference type="GO" id="GO:0003887">
    <property type="term" value="F:DNA-directed DNA polymerase activity"/>
    <property type="evidence" value="ECO:0007669"/>
    <property type="project" value="UniProtKB-KW"/>
</dbReference>
<dbReference type="InterPro" id="IPR008921">
    <property type="entry name" value="DNA_pol3_clamp-load_cplx_C"/>
</dbReference>
<dbReference type="EnsemblBacteria" id="ABC24423">
    <property type="protein sequence ID" value="ABC24423"/>
    <property type="gene ID" value="Rru_A3629"/>
</dbReference>
<dbReference type="InterPro" id="IPR048466">
    <property type="entry name" value="DNA_pol3_delta-like_C"/>
</dbReference>
<dbReference type="DNASU" id="3837085"/>
<evidence type="ECO:0000256" key="6">
    <source>
        <dbReference type="ARBA" id="ARBA00034754"/>
    </source>
</evidence>
<evidence type="ECO:0000313" key="10">
    <source>
        <dbReference type="Proteomes" id="UP000001929"/>
    </source>
</evidence>
<dbReference type="PATRIC" id="fig|269796.9.peg.3750"/>
<dbReference type="SUPFAM" id="SSF48019">
    <property type="entry name" value="post-AAA+ oligomerization domain-like"/>
    <property type="match status" value="1"/>
</dbReference>
<dbReference type="Proteomes" id="UP000001929">
    <property type="component" value="Chromosome"/>
</dbReference>
<keyword evidence="5" id="KW-0239">DNA-directed DNA polymerase</keyword>
<dbReference type="KEGG" id="rru:Rru_A3629"/>
<evidence type="ECO:0000256" key="1">
    <source>
        <dbReference type="ARBA" id="ARBA00012417"/>
    </source>
</evidence>
<dbReference type="Gene3D" id="3.40.50.300">
    <property type="entry name" value="P-loop containing nucleotide triphosphate hydrolases"/>
    <property type="match status" value="1"/>
</dbReference>
<proteinExistence type="inferred from homology"/>
<dbReference type="Pfam" id="PF21694">
    <property type="entry name" value="DNA_pol3_delta_C"/>
    <property type="match status" value="1"/>
</dbReference>
<dbReference type="PANTHER" id="PTHR34388">
    <property type="entry name" value="DNA POLYMERASE III SUBUNIT DELTA"/>
    <property type="match status" value="1"/>
</dbReference>
<dbReference type="GO" id="GO:0006261">
    <property type="term" value="P:DNA-templated DNA replication"/>
    <property type="evidence" value="ECO:0007669"/>
    <property type="project" value="TreeGrafter"/>
</dbReference>
<dbReference type="SUPFAM" id="SSF52540">
    <property type="entry name" value="P-loop containing nucleoside triphosphate hydrolases"/>
    <property type="match status" value="1"/>
</dbReference>
<dbReference type="EMBL" id="CP000230">
    <property type="protein sequence ID" value="ABC24423.1"/>
    <property type="molecule type" value="Genomic_DNA"/>
</dbReference>
<dbReference type="STRING" id="269796.Rru_A3629"/>
<dbReference type="InterPro" id="IPR005790">
    <property type="entry name" value="DNA_polIII_delta"/>
</dbReference>
<evidence type="ECO:0000256" key="4">
    <source>
        <dbReference type="ARBA" id="ARBA00022705"/>
    </source>
</evidence>
<dbReference type="AlphaFoldDB" id="Q2RN72"/>
<evidence type="ECO:0000259" key="8">
    <source>
        <dbReference type="Pfam" id="PF21694"/>
    </source>
</evidence>
<dbReference type="EC" id="2.7.7.7" evidence="1"/>
<name>Q2RN72_RHORT</name>
<keyword evidence="4" id="KW-0235">DNA replication</keyword>
<dbReference type="PhylomeDB" id="Q2RN72"/>
<keyword evidence="10" id="KW-1185">Reference proteome</keyword>
<dbReference type="Gene3D" id="1.20.272.10">
    <property type="match status" value="1"/>
</dbReference>
<protein>
    <recommendedName>
        <fullName evidence="1">DNA-directed DNA polymerase</fullName>
        <ecNumber evidence="1">2.7.7.7</ecNumber>
    </recommendedName>
</protein>
<dbReference type="NCBIfam" id="TIGR01128">
    <property type="entry name" value="holA"/>
    <property type="match status" value="1"/>
</dbReference>
<comment type="similarity">
    <text evidence="6">Belongs to the DNA polymerase HolA subunit family.</text>
</comment>
<keyword evidence="3 9" id="KW-0548">Nucleotidyltransferase</keyword>
<dbReference type="RefSeq" id="WP_011391376.1">
    <property type="nucleotide sequence ID" value="NC_007643.1"/>
</dbReference>
<comment type="catalytic activity">
    <reaction evidence="7">
        <text>DNA(n) + a 2'-deoxyribonucleoside 5'-triphosphate = DNA(n+1) + diphosphate</text>
        <dbReference type="Rhea" id="RHEA:22508"/>
        <dbReference type="Rhea" id="RHEA-COMP:17339"/>
        <dbReference type="Rhea" id="RHEA-COMP:17340"/>
        <dbReference type="ChEBI" id="CHEBI:33019"/>
        <dbReference type="ChEBI" id="CHEBI:61560"/>
        <dbReference type="ChEBI" id="CHEBI:173112"/>
        <dbReference type="EC" id="2.7.7.7"/>
    </reaction>
</comment>
<dbReference type="HOGENOM" id="CLU_068860_1_0_5"/>
<evidence type="ECO:0000256" key="5">
    <source>
        <dbReference type="ARBA" id="ARBA00022932"/>
    </source>
</evidence>
<feature type="domain" description="DNA polymerase III delta subunit-like C-terminal" evidence="8">
    <location>
        <begin position="217"/>
        <end position="333"/>
    </location>
</feature>
<keyword evidence="2 9" id="KW-0808">Transferase</keyword>
<dbReference type="GO" id="GO:0009360">
    <property type="term" value="C:DNA polymerase III complex"/>
    <property type="evidence" value="ECO:0007669"/>
    <property type="project" value="TreeGrafter"/>
</dbReference>
<dbReference type="Gene3D" id="1.10.8.60">
    <property type="match status" value="1"/>
</dbReference>
<reference evidence="9 10" key="1">
    <citation type="journal article" date="2011" name="Stand. Genomic Sci.">
        <title>Complete genome sequence of Rhodospirillum rubrum type strain (S1).</title>
        <authorList>
            <person name="Munk A.C."/>
            <person name="Copeland A."/>
            <person name="Lucas S."/>
            <person name="Lapidus A."/>
            <person name="Del Rio T.G."/>
            <person name="Barry K."/>
            <person name="Detter J.C."/>
            <person name="Hammon N."/>
            <person name="Israni S."/>
            <person name="Pitluck S."/>
            <person name="Brettin T."/>
            <person name="Bruce D."/>
            <person name="Han C."/>
            <person name="Tapia R."/>
            <person name="Gilna P."/>
            <person name="Schmutz J."/>
            <person name="Larimer F."/>
            <person name="Land M."/>
            <person name="Kyrpides N.C."/>
            <person name="Mavromatis K."/>
            <person name="Richardson P."/>
            <person name="Rohde M."/>
            <person name="Goker M."/>
            <person name="Klenk H.P."/>
            <person name="Zhang Y."/>
            <person name="Roberts G.P."/>
            <person name="Reslewic S."/>
            <person name="Schwartz D.C."/>
        </authorList>
    </citation>
    <scope>NUCLEOTIDE SEQUENCE [LARGE SCALE GENOMIC DNA]</scope>
    <source>
        <strain evidence="10">ATCC 11170 / ATH 1.1.1 / DSM 467 / LMG 4362 / NCIMB 8255 / S1</strain>
    </source>
</reference>
<dbReference type="eggNOG" id="COG1466">
    <property type="taxonomic scope" value="Bacteria"/>
</dbReference>
<dbReference type="GO" id="GO:0003677">
    <property type="term" value="F:DNA binding"/>
    <property type="evidence" value="ECO:0007669"/>
    <property type="project" value="InterPro"/>
</dbReference>
<accession>Q2RN72</accession>
<gene>
    <name evidence="9" type="ordered locus">Rru_A3629</name>
</gene>
<sequence>MKLTGQAIDGFLRKPDPKIRCVLVYGPDEGLVRERLEQLARTVVADPKDPFRITDLSGDDLRADPARLADEAAALAFGGGRRLVRLRQMTDQHAPRLKAFVEAPVGEALVLVQGGDLTARSALRKLFEGASAAAALPCYADEGRSLETLVRATLAEARLAAAPEVIDYLVANLGGDRGVSRSELAKLVTYCGKATSVSLDDALACVGDSAQIGLDMLTNAVAEGDSATALRALDRLGQEGMATVALLRGLTRHFTRLHLVAGLIAGGTSVDQALAALKPPVMFKLAPRFRSQVQRWSAERLAQALDLLLDAEIDAKSSGLPERALVERLLLRLARGAKTASR</sequence>
<dbReference type="PANTHER" id="PTHR34388:SF1">
    <property type="entry name" value="DNA POLYMERASE III SUBUNIT DELTA"/>
    <property type="match status" value="1"/>
</dbReference>
<evidence type="ECO:0000313" key="9">
    <source>
        <dbReference type="EMBL" id="ABC24423.1"/>
    </source>
</evidence>
<evidence type="ECO:0000256" key="3">
    <source>
        <dbReference type="ARBA" id="ARBA00022695"/>
    </source>
</evidence>
<dbReference type="InterPro" id="IPR027417">
    <property type="entry name" value="P-loop_NTPase"/>
</dbReference>
<organism evidence="9 10">
    <name type="scientific">Rhodospirillum rubrum (strain ATCC 11170 / ATH 1.1.1 / DSM 467 / LMG 4362 / NCIMB 8255 / S1)</name>
    <dbReference type="NCBI Taxonomy" id="269796"/>
    <lineage>
        <taxon>Bacteria</taxon>
        <taxon>Pseudomonadati</taxon>
        <taxon>Pseudomonadota</taxon>
        <taxon>Alphaproteobacteria</taxon>
        <taxon>Rhodospirillales</taxon>
        <taxon>Rhodospirillaceae</taxon>
        <taxon>Rhodospirillum</taxon>
    </lineage>
</organism>